<dbReference type="EMBL" id="MSPX01000008">
    <property type="protein sequence ID" value="OQP86248.1"/>
    <property type="molecule type" value="Genomic_DNA"/>
</dbReference>
<evidence type="ECO:0000256" key="5">
    <source>
        <dbReference type="ARBA" id="ARBA00066788"/>
    </source>
</evidence>
<comment type="similarity">
    <text evidence="1">Belongs to the peptidase C26 family.</text>
</comment>
<dbReference type="Proteomes" id="UP000186143">
    <property type="component" value="Unassembled WGS sequence"/>
</dbReference>
<keyword evidence="9" id="KW-1185">Reference proteome</keyword>
<protein>
    <recommendedName>
        <fullName evidence="5">gamma-glutamyl-gamma-aminobutyrate hydrolase</fullName>
        <ecNumber evidence="5">3.5.1.94</ecNumber>
    </recommendedName>
</protein>
<evidence type="ECO:0000313" key="7">
    <source>
        <dbReference type="EMBL" id="OQP86248.1"/>
    </source>
</evidence>
<dbReference type="InterPro" id="IPR011697">
    <property type="entry name" value="Peptidase_C26"/>
</dbReference>
<dbReference type="PANTHER" id="PTHR43235">
    <property type="entry name" value="GLUTAMINE AMIDOTRANSFERASE PB2B2.05-RELATED"/>
    <property type="match status" value="1"/>
</dbReference>
<dbReference type="Proteomes" id="UP000192652">
    <property type="component" value="Unassembled WGS sequence"/>
</dbReference>
<keyword evidence="6" id="KW-0378">Hydrolase</keyword>
<organism evidence="6 8">
    <name type="scientific">Xaviernesmea rhizosphaerae</name>
    <dbReference type="NCBI Taxonomy" id="1672749"/>
    <lineage>
        <taxon>Bacteria</taxon>
        <taxon>Pseudomonadati</taxon>
        <taxon>Pseudomonadota</taxon>
        <taxon>Alphaproteobacteria</taxon>
        <taxon>Hyphomicrobiales</taxon>
        <taxon>Rhizobiaceae</taxon>
        <taxon>Rhizobium/Agrobacterium group</taxon>
        <taxon>Xaviernesmea</taxon>
    </lineage>
</organism>
<dbReference type="AlphaFoldDB" id="A0A1Q9APP5"/>
<comment type="pathway">
    <text evidence="4">Amine and polyamine degradation; putrescine degradation; 4-aminobutanoate from putrescine: step 4/4.</text>
</comment>
<accession>A0A1Q9APP5</accession>
<dbReference type="Gene3D" id="3.40.50.880">
    <property type="match status" value="1"/>
</dbReference>
<reference evidence="6 8" key="1">
    <citation type="submission" date="2016-09" db="EMBL/GenBank/DDBJ databases">
        <title>Rhizobium sp. nov., a novel species isolated from the rice rhizosphere.</title>
        <authorList>
            <person name="Zhao J."/>
            <person name="Zhang X."/>
        </authorList>
    </citation>
    <scope>NUCLEOTIDE SEQUENCE [LARGE SCALE GENOMIC DNA]</scope>
    <source>
        <strain evidence="6 8">MH17</strain>
    </source>
</reference>
<evidence type="ECO:0000256" key="3">
    <source>
        <dbReference type="ARBA" id="ARBA00055068"/>
    </source>
</evidence>
<proteinExistence type="inferred from homology"/>
<dbReference type="InterPro" id="IPR029062">
    <property type="entry name" value="Class_I_gatase-like"/>
</dbReference>
<dbReference type="OrthoDB" id="9813383at2"/>
<dbReference type="PROSITE" id="PS51273">
    <property type="entry name" value="GATASE_TYPE_1"/>
    <property type="match status" value="1"/>
</dbReference>
<dbReference type="Pfam" id="PF07722">
    <property type="entry name" value="Peptidase_C26"/>
    <property type="match status" value="1"/>
</dbReference>
<dbReference type="GO" id="GO:0005829">
    <property type="term" value="C:cytosol"/>
    <property type="evidence" value="ECO:0007669"/>
    <property type="project" value="TreeGrafter"/>
</dbReference>
<sequence length="256" mass="27211">MTKPIVAIPCDYREFEGSDWHAVAHQYVRAAVEGAGAMALLVPALEEGNDADALLDRVDGLLVSGARSNVHPSLYGRTATEQDGPFDPGRDATSLPLIRAALKRGMPVLAICRGIQELNVALGGTLANDIQEQPGIWDHRHPEDPDRDVKYAIRQGVSVKEGSCLARVVGAGEIQVNSLHRQAISALAPGLAVEALADDGTVEAVSVIDAKGFAVGVQWHPEYWVGTDSPSGQIFSAFGEALTDYVRARQAARLSA</sequence>
<evidence type="ECO:0000313" key="6">
    <source>
        <dbReference type="EMBL" id="OLP57397.1"/>
    </source>
</evidence>
<gene>
    <name evidence="6" type="ORF">BJF92_16535</name>
    <name evidence="7" type="ORF">BTR14_11120</name>
</gene>
<dbReference type="InterPro" id="IPR044668">
    <property type="entry name" value="PuuD-like"/>
</dbReference>
<reference evidence="7" key="2">
    <citation type="submission" date="2016-12" db="EMBL/GenBank/DDBJ databases">
        <authorList>
            <person name="Zhang X."/>
            <person name="Zhao J."/>
        </authorList>
    </citation>
    <scope>NUCLEOTIDE SEQUENCE</scope>
    <source>
        <strain evidence="7">RD15</strain>
    </source>
</reference>
<comment type="catalytic activity">
    <reaction evidence="2">
        <text>4-(gamma-L-glutamylamino)butanoate + H2O = 4-aminobutanoate + L-glutamate</text>
        <dbReference type="Rhea" id="RHEA:19737"/>
        <dbReference type="ChEBI" id="CHEBI:15377"/>
        <dbReference type="ChEBI" id="CHEBI:29985"/>
        <dbReference type="ChEBI" id="CHEBI:58800"/>
        <dbReference type="ChEBI" id="CHEBI:59888"/>
        <dbReference type="EC" id="3.5.1.94"/>
    </reaction>
</comment>
<dbReference type="RefSeq" id="WP_075633134.1">
    <property type="nucleotide sequence ID" value="NZ_MKIO01000018.1"/>
</dbReference>
<dbReference type="EC" id="3.5.1.94" evidence="5"/>
<dbReference type="FunFam" id="3.40.50.880:FF:000030">
    <property type="entry name" value="Gamma-glutamyl-gamma-aminobutyrate hydrolase PuuD"/>
    <property type="match status" value="1"/>
</dbReference>
<dbReference type="SUPFAM" id="SSF52317">
    <property type="entry name" value="Class I glutamine amidotransferase-like"/>
    <property type="match status" value="1"/>
</dbReference>
<comment type="caution">
    <text evidence="6">The sequence shown here is derived from an EMBL/GenBank/DDBJ whole genome shotgun (WGS) entry which is preliminary data.</text>
</comment>
<evidence type="ECO:0000256" key="4">
    <source>
        <dbReference type="ARBA" id="ARBA00060634"/>
    </source>
</evidence>
<comment type="function">
    <text evidence="3">Involved in the breakdown of putrescine via hydrolysis of the gamma-glutamyl linkage of gamma-glutamyl-gamma-aminobutyrate.</text>
</comment>
<evidence type="ECO:0000256" key="1">
    <source>
        <dbReference type="ARBA" id="ARBA00011083"/>
    </source>
</evidence>
<dbReference type="EMBL" id="MKIO01000018">
    <property type="protein sequence ID" value="OLP57397.1"/>
    <property type="molecule type" value="Genomic_DNA"/>
</dbReference>
<reference evidence="7 9" key="3">
    <citation type="journal article" date="2017" name="Antonie Van Leeuwenhoek">
        <title>Rhizobium rhizosphaerae sp. nov., a novel species isolated from rice rhizosphere.</title>
        <authorList>
            <person name="Zhao J.J."/>
            <person name="Zhang J."/>
            <person name="Zhang R.J."/>
            <person name="Zhang C.W."/>
            <person name="Yin H.Q."/>
            <person name="Zhang X.X."/>
        </authorList>
    </citation>
    <scope>NUCLEOTIDE SEQUENCE [LARGE SCALE GENOMIC DNA]</scope>
    <source>
        <strain evidence="7 9">RD15</strain>
    </source>
</reference>
<dbReference type="PANTHER" id="PTHR43235:SF1">
    <property type="entry name" value="GLUTAMINE AMIDOTRANSFERASE PB2B2.05-RELATED"/>
    <property type="match status" value="1"/>
</dbReference>
<dbReference type="STRING" id="1672749.BJF92_16535"/>
<dbReference type="CDD" id="cd01745">
    <property type="entry name" value="GATase1_2"/>
    <property type="match status" value="1"/>
</dbReference>
<dbReference type="GO" id="GO:0006598">
    <property type="term" value="P:polyamine catabolic process"/>
    <property type="evidence" value="ECO:0007669"/>
    <property type="project" value="TreeGrafter"/>
</dbReference>
<evidence type="ECO:0000313" key="8">
    <source>
        <dbReference type="Proteomes" id="UP000186143"/>
    </source>
</evidence>
<evidence type="ECO:0000256" key="2">
    <source>
        <dbReference type="ARBA" id="ARBA00052718"/>
    </source>
</evidence>
<dbReference type="GO" id="GO:0033969">
    <property type="term" value="F:gamma-glutamyl-gamma-aminobutyrate hydrolase activity"/>
    <property type="evidence" value="ECO:0007669"/>
    <property type="project" value="UniProtKB-EC"/>
</dbReference>
<evidence type="ECO:0000313" key="9">
    <source>
        <dbReference type="Proteomes" id="UP000192652"/>
    </source>
</evidence>
<name>A0A1Q9APP5_9HYPH</name>